<reference evidence="1" key="1">
    <citation type="submission" date="2021-06" db="EMBL/GenBank/DDBJ databases">
        <title>Parelaphostrongylus tenuis whole genome reference sequence.</title>
        <authorList>
            <person name="Garwood T.J."/>
            <person name="Larsen P.A."/>
            <person name="Fountain-Jones N.M."/>
            <person name="Garbe J.R."/>
            <person name="Macchietto M.G."/>
            <person name="Kania S.A."/>
            <person name="Gerhold R.W."/>
            <person name="Richards J.E."/>
            <person name="Wolf T.M."/>
        </authorList>
    </citation>
    <scope>NUCLEOTIDE SEQUENCE</scope>
    <source>
        <strain evidence="1">MNPRO001-30</strain>
        <tissue evidence="1">Meninges</tissue>
    </source>
</reference>
<protein>
    <submittedName>
        <fullName evidence="1">Uncharacterized protein</fullName>
    </submittedName>
</protein>
<gene>
    <name evidence="1" type="ORF">KIN20_007263</name>
</gene>
<dbReference type="Proteomes" id="UP001196413">
    <property type="component" value="Unassembled WGS sequence"/>
</dbReference>
<comment type="caution">
    <text evidence="1">The sequence shown here is derived from an EMBL/GenBank/DDBJ whole genome shotgun (WGS) entry which is preliminary data.</text>
</comment>
<name>A0AAD5QJW6_PARTN</name>
<keyword evidence="2" id="KW-1185">Reference proteome</keyword>
<sequence length="174" mass="19106">MGGMLYISVKKTSGLNGGTFYMRLREQMIGKFEKEANTLLSKDREQNSLQKNFDAKRLTRAVGGSKRVHDGNGNGGSVMRPIVNVFSTLLLIFNHGVSVHSQGLTQPQCECITPPPNALQQCLPYDSRLQAATVEEAMLSFPDLTIDQDIDANLNTLQDALISTCVIVIFEPCT</sequence>
<accession>A0AAD5QJW6</accession>
<dbReference type="AlphaFoldDB" id="A0AAD5QJW6"/>
<evidence type="ECO:0000313" key="1">
    <source>
        <dbReference type="EMBL" id="KAJ1351280.1"/>
    </source>
</evidence>
<proteinExistence type="predicted"/>
<evidence type="ECO:0000313" key="2">
    <source>
        <dbReference type="Proteomes" id="UP001196413"/>
    </source>
</evidence>
<organism evidence="1 2">
    <name type="scientific">Parelaphostrongylus tenuis</name>
    <name type="common">Meningeal worm</name>
    <dbReference type="NCBI Taxonomy" id="148309"/>
    <lineage>
        <taxon>Eukaryota</taxon>
        <taxon>Metazoa</taxon>
        <taxon>Ecdysozoa</taxon>
        <taxon>Nematoda</taxon>
        <taxon>Chromadorea</taxon>
        <taxon>Rhabditida</taxon>
        <taxon>Rhabditina</taxon>
        <taxon>Rhabditomorpha</taxon>
        <taxon>Strongyloidea</taxon>
        <taxon>Metastrongylidae</taxon>
        <taxon>Parelaphostrongylus</taxon>
    </lineage>
</organism>
<dbReference type="EMBL" id="JAHQIW010001040">
    <property type="protein sequence ID" value="KAJ1351280.1"/>
    <property type="molecule type" value="Genomic_DNA"/>
</dbReference>